<organism evidence="2 3">
    <name type="scientific">Polarella glacialis</name>
    <name type="common">Dinoflagellate</name>
    <dbReference type="NCBI Taxonomy" id="89957"/>
    <lineage>
        <taxon>Eukaryota</taxon>
        <taxon>Sar</taxon>
        <taxon>Alveolata</taxon>
        <taxon>Dinophyceae</taxon>
        <taxon>Suessiales</taxon>
        <taxon>Suessiaceae</taxon>
        <taxon>Polarella</taxon>
    </lineage>
</organism>
<comment type="caution">
    <text evidence="2">The sequence shown here is derived from an EMBL/GenBank/DDBJ whole genome shotgun (WGS) entry which is preliminary data.</text>
</comment>
<dbReference type="AlphaFoldDB" id="A0A813GNR7"/>
<gene>
    <name evidence="2" type="ORF">PGLA1383_LOCUS45377</name>
</gene>
<name>A0A813GNR7_POLGL</name>
<proteinExistence type="predicted"/>
<feature type="region of interest" description="Disordered" evidence="1">
    <location>
        <begin position="20"/>
        <end position="108"/>
    </location>
</feature>
<dbReference type="EMBL" id="CAJNNV010029486">
    <property type="protein sequence ID" value="CAE8628773.1"/>
    <property type="molecule type" value="Genomic_DNA"/>
</dbReference>
<evidence type="ECO:0000313" key="2">
    <source>
        <dbReference type="EMBL" id="CAE8628773.1"/>
    </source>
</evidence>
<keyword evidence="3" id="KW-1185">Reference proteome</keyword>
<evidence type="ECO:0000313" key="3">
    <source>
        <dbReference type="Proteomes" id="UP000654075"/>
    </source>
</evidence>
<reference evidence="2" key="1">
    <citation type="submission" date="2021-02" db="EMBL/GenBank/DDBJ databases">
        <authorList>
            <person name="Dougan E. K."/>
            <person name="Rhodes N."/>
            <person name="Thang M."/>
            <person name="Chan C."/>
        </authorList>
    </citation>
    <scope>NUCLEOTIDE SEQUENCE</scope>
</reference>
<feature type="compositionally biased region" description="Polar residues" evidence="1">
    <location>
        <begin position="93"/>
        <end position="108"/>
    </location>
</feature>
<evidence type="ECO:0000256" key="1">
    <source>
        <dbReference type="SAM" id="MobiDB-lite"/>
    </source>
</evidence>
<dbReference type="Proteomes" id="UP000654075">
    <property type="component" value="Unassembled WGS sequence"/>
</dbReference>
<feature type="compositionally biased region" description="Low complexity" evidence="1">
    <location>
        <begin position="72"/>
        <end position="84"/>
    </location>
</feature>
<feature type="non-terminal residue" evidence="2">
    <location>
        <position position="1"/>
    </location>
</feature>
<protein>
    <submittedName>
        <fullName evidence="2">Uncharacterized protein</fullName>
    </submittedName>
</protein>
<sequence length="108" mass="11674">VAAVYELRGHEARSLVSQALSRAKSVASDDSSRMEHFRPGPQPASQREQLRRREGAASHAPMGDLGADDEMLSPSTPVTSPLSSRLGHFPSDMQRQVNSIESSMESAV</sequence>
<accession>A0A813GNR7</accession>